<dbReference type="RefSeq" id="XP_033599568.1">
    <property type="nucleotide sequence ID" value="XM_033749502.1"/>
</dbReference>
<accession>A0A6A6W6C8</accession>
<dbReference type="AlphaFoldDB" id="A0A6A6W6C8"/>
<feature type="compositionally biased region" description="Low complexity" evidence="1">
    <location>
        <begin position="161"/>
        <end position="178"/>
    </location>
</feature>
<feature type="compositionally biased region" description="Pro residues" evidence="1">
    <location>
        <begin position="179"/>
        <end position="189"/>
    </location>
</feature>
<organism evidence="2 3">
    <name type="scientific">Pseudovirgaria hyperparasitica</name>
    <dbReference type="NCBI Taxonomy" id="470096"/>
    <lineage>
        <taxon>Eukaryota</taxon>
        <taxon>Fungi</taxon>
        <taxon>Dikarya</taxon>
        <taxon>Ascomycota</taxon>
        <taxon>Pezizomycotina</taxon>
        <taxon>Dothideomycetes</taxon>
        <taxon>Dothideomycetes incertae sedis</taxon>
        <taxon>Acrospermales</taxon>
        <taxon>Acrospermaceae</taxon>
        <taxon>Pseudovirgaria</taxon>
    </lineage>
</organism>
<feature type="compositionally biased region" description="Polar residues" evidence="1">
    <location>
        <begin position="53"/>
        <end position="66"/>
    </location>
</feature>
<dbReference type="GeneID" id="54490556"/>
<sequence>MAYIIRLLCLSPKEDDDLMGITIALQTHHLNPMSRDISPSSPGLHSIDDTVKTKQTQHSRSLSTGPDSREDTAHEGLVEDHQSLTKANIQTSNRETRESDQQLVASQHFRTHQNTREPTRTPSQNQSEEKGKTSPVNTIYQSTETSRHTGKQNTRSSMPQSSSSSGSSGSSSSSQYPLPYAPFPFPIPPGQGQGQQGGQGR</sequence>
<protein>
    <submittedName>
        <fullName evidence="2">Uncharacterized protein</fullName>
    </submittedName>
</protein>
<gene>
    <name evidence="2" type="ORF">EJ05DRAFT_539187</name>
</gene>
<dbReference type="Proteomes" id="UP000799437">
    <property type="component" value="Unassembled WGS sequence"/>
</dbReference>
<evidence type="ECO:0000256" key="1">
    <source>
        <dbReference type="SAM" id="MobiDB-lite"/>
    </source>
</evidence>
<evidence type="ECO:0000313" key="3">
    <source>
        <dbReference type="Proteomes" id="UP000799437"/>
    </source>
</evidence>
<proteinExistence type="predicted"/>
<feature type="compositionally biased region" description="Gly residues" evidence="1">
    <location>
        <begin position="191"/>
        <end position="201"/>
    </location>
</feature>
<keyword evidence="3" id="KW-1185">Reference proteome</keyword>
<reference evidence="2" key="1">
    <citation type="journal article" date="2020" name="Stud. Mycol.">
        <title>101 Dothideomycetes genomes: a test case for predicting lifestyles and emergence of pathogens.</title>
        <authorList>
            <person name="Haridas S."/>
            <person name="Albert R."/>
            <person name="Binder M."/>
            <person name="Bloem J."/>
            <person name="Labutti K."/>
            <person name="Salamov A."/>
            <person name="Andreopoulos B."/>
            <person name="Baker S."/>
            <person name="Barry K."/>
            <person name="Bills G."/>
            <person name="Bluhm B."/>
            <person name="Cannon C."/>
            <person name="Castanera R."/>
            <person name="Culley D."/>
            <person name="Daum C."/>
            <person name="Ezra D."/>
            <person name="Gonzalez J."/>
            <person name="Henrissat B."/>
            <person name="Kuo A."/>
            <person name="Liang C."/>
            <person name="Lipzen A."/>
            <person name="Lutzoni F."/>
            <person name="Magnuson J."/>
            <person name="Mondo S."/>
            <person name="Nolan M."/>
            <person name="Ohm R."/>
            <person name="Pangilinan J."/>
            <person name="Park H.-J."/>
            <person name="Ramirez L."/>
            <person name="Alfaro M."/>
            <person name="Sun H."/>
            <person name="Tritt A."/>
            <person name="Yoshinaga Y."/>
            <person name="Zwiers L.-H."/>
            <person name="Turgeon B."/>
            <person name="Goodwin S."/>
            <person name="Spatafora J."/>
            <person name="Crous P."/>
            <person name="Grigoriev I."/>
        </authorList>
    </citation>
    <scope>NUCLEOTIDE SEQUENCE</scope>
    <source>
        <strain evidence="2">CBS 121739</strain>
    </source>
</reference>
<name>A0A6A6W6C8_9PEZI</name>
<feature type="compositionally biased region" description="Polar residues" evidence="1">
    <location>
        <begin position="134"/>
        <end position="144"/>
    </location>
</feature>
<dbReference type="EMBL" id="ML996574">
    <property type="protein sequence ID" value="KAF2757117.1"/>
    <property type="molecule type" value="Genomic_DNA"/>
</dbReference>
<evidence type="ECO:0000313" key="2">
    <source>
        <dbReference type="EMBL" id="KAF2757117.1"/>
    </source>
</evidence>
<feature type="region of interest" description="Disordered" evidence="1">
    <location>
        <begin position="32"/>
        <end position="201"/>
    </location>
</feature>
<feature type="compositionally biased region" description="Polar residues" evidence="1">
    <location>
        <begin position="84"/>
        <end position="93"/>
    </location>
</feature>
<feature type="compositionally biased region" description="Polar residues" evidence="1">
    <location>
        <begin position="151"/>
        <end position="160"/>
    </location>
</feature>
<feature type="compositionally biased region" description="Basic and acidic residues" evidence="1">
    <location>
        <begin position="67"/>
        <end position="83"/>
    </location>
</feature>